<evidence type="ECO:0000259" key="2">
    <source>
        <dbReference type="Pfam" id="PF13860"/>
    </source>
</evidence>
<dbReference type="Gene3D" id="2.60.40.4070">
    <property type="match status" value="1"/>
</dbReference>
<evidence type="ECO:0000256" key="1">
    <source>
        <dbReference type="SAM" id="SignalP"/>
    </source>
</evidence>
<evidence type="ECO:0000313" key="4">
    <source>
        <dbReference type="Proteomes" id="UP000662747"/>
    </source>
</evidence>
<name>A0ABX7PAQ2_9BACT</name>
<organism evidence="3 4">
    <name type="scientific">Pyxidicoccus parkwayensis</name>
    <dbReference type="NCBI Taxonomy" id="2813578"/>
    <lineage>
        <taxon>Bacteria</taxon>
        <taxon>Pseudomonadati</taxon>
        <taxon>Myxococcota</taxon>
        <taxon>Myxococcia</taxon>
        <taxon>Myxococcales</taxon>
        <taxon>Cystobacterineae</taxon>
        <taxon>Myxococcaceae</taxon>
        <taxon>Pyxidicoccus</taxon>
    </lineage>
</organism>
<dbReference type="InterPro" id="IPR025965">
    <property type="entry name" value="FlgD/Vpr_Ig-like"/>
</dbReference>
<dbReference type="InterPro" id="IPR029058">
    <property type="entry name" value="AB_hydrolase_fold"/>
</dbReference>
<gene>
    <name evidence="3" type="ORF">JY651_22390</name>
</gene>
<feature type="chain" id="PRO_5047348929" description="FlgD/Vpr Ig-like domain-containing protein" evidence="1">
    <location>
        <begin position="20"/>
        <end position="1805"/>
    </location>
</feature>
<keyword evidence="4" id="KW-1185">Reference proteome</keyword>
<keyword evidence="1" id="KW-0732">Signal</keyword>
<proteinExistence type="predicted"/>
<dbReference type="EMBL" id="CP071090">
    <property type="protein sequence ID" value="QSQ27492.1"/>
    <property type="molecule type" value="Genomic_DNA"/>
</dbReference>
<dbReference type="SUPFAM" id="SSF53474">
    <property type="entry name" value="alpha/beta-Hydrolases"/>
    <property type="match status" value="1"/>
</dbReference>
<dbReference type="Gene3D" id="2.60.40.10">
    <property type="entry name" value="Immunoglobulins"/>
    <property type="match status" value="3"/>
</dbReference>
<dbReference type="Pfam" id="PF13860">
    <property type="entry name" value="FlgD_ig"/>
    <property type="match status" value="1"/>
</dbReference>
<dbReference type="Proteomes" id="UP000662747">
    <property type="component" value="Chromosome"/>
</dbReference>
<sequence>MMRRVMVMLLVLLGSAARAQTGSWTDLVKTRKIYFVEDAVQGGIPVATSCAVTSFTPSSPAAVISPASNDPRRVTPAQSFVSPIGGCTFGDSDGDGYREVYLSIGADSLMDLGRRTVECEVLFVPQDYCTQSTAYPPCNWGCPSNAPKYLVKSGTNTFTTVNSAPTANISRTPASPAWNSLVTLKSNASDPDSGAVVHRWSVSKRPSGSTAQLVNASSATPTITFTSDKDIGTWEFKLEVDDNEGEMKTFLHSFTVPNVRPNFAPTGPTQVVVNKPIQLGVTNTRDTDGGDLTFTWDILAAPAGASQQPQNGFSTASSISVPTARADIGSWRFKVTGRDNEGDEQSHEVIVEVINAKPRIELSGPTQVPEGTALHLATAVTEDDDGGALQLKWEAIQAPASAGMSVPVTLSQSAALDLGAATAKAGTWVFRLTATDDEGESVQREARVLVDGQPVATIASTPASYRNGEGVLRIDGTASVDPDSPCPDQPMGCHLTAGQPVVLSPGLTYEWWVGSSVNDVPLSRASTVFRYDLDSNPVLSFLNTVLPDGQWDFELRVRDGEGNEARHMVSIDILPGFIPPEARVSAPVQRLEVDVNQRVALQDLWLDASQSRDADNGTRWNPAPIGAGITDYQWTAIPPSLACTPPVLPHSSAVALFRAGTVIPPECQGVWTVRLTVVDDDPAPRSASTDIQVAVGNCASRVCLDAPSTLFPATLYADQSGGPLIGFHIDSVFYDVPQVANGGFVRMALLPEGTSSVFYMQDIAAITQNGRGQLLFTTWDGRSNAGVRGAGRYDLVLSIFDGNGTLVASNAWPRVITVEAASARVASTSDTHLRLESVQQPAGAQATFKVDVSDALAALQELRWQVKNAAGTAVASGTVPGSSASQYTFTWNGKNGSGAVPVGAYTLRVDCVRNGVTITTTPAYTFYVYSLALDPVVALPSAPGISGWVHLEGSPSAAPVTAGNFATARLRMTPVRVKLGPAEAGGTLTLAVSDATSDARGNASSIELFEDAAGPIAVPRPKSWNVDGTTATGVRMLAYGNGPSGDALLKLAYTVGGRTLAEDTVRYQVARPSASAGLETLTAAPYFVPERTFNTGEPVRAGFDTRVYSERRGASARVYVVPHRTQAQWVADPSLVDVAGGPRLVTFGTPSGEVKATLLAASLPEGTYDLVYDFGNFSRDSGGFTHDGRLDPGDVLVSPQGAPAAVVKGSLVAAGPMPITTFEYGTPGSLPPTVTVPDGWDELNEGAPQPFRLRGRVTHPTDMSVSRPLVVFVHGNHTPLYVGQRSGGSSLVWVRVSGALTSEENYRGYTYLQDHLAKRGYVTLSVDLDEMSGAGKPYPDIESAGILLRAWVTLKNIEYLVNSASSLGTGSLSGRIDLSRIYLVGHSRGGEAVQVMLAQLKHLAGVMSNSRLVPPGGSLTAALQPSGIKGIVSLAPVTQQLDAWTYVAPDVPYLLLYGSADGDVNGAFPTVMPFRHYDRAARNRFALRLMGGNHNAFNTSWGYSDASERTGCMGVLPSCDVTNVVKMPLPEPVAPAPELVSAADQRTVATAYLTAFLSAVNDGDKGALEYFLEPPSQLRPTGVPSTLRLYSQSQLRTGVTLRLIDDYEFNLSPTVSGTGQPVAFTVTGTEERLLQDRDLASEAEVHNRFFNQTYGVLFSWATQAMYEFTMDPSNRSVSWARSLNLRVAQQPLRSGPGQSSFQVELEDAAGRRQAVSVRLREHVAPVSPAAIWSPRQQLPDGSANPAAQRYDTTSAAFQTYRLPMDAFDMSAVDLGNITKVRLRFGEAGEASSGTLALDDVEIEYP</sequence>
<accession>A0ABX7PAQ2</accession>
<evidence type="ECO:0000313" key="3">
    <source>
        <dbReference type="EMBL" id="QSQ27492.1"/>
    </source>
</evidence>
<feature type="signal peptide" evidence="1">
    <location>
        <begin position="1"/>
        <end position="19"/>
    </location>
</feature>
<reference evidence="3 4" key="1">
    <citation type="submission" date="2021-02" db="EMBL/GenBank/DDBJ databases">
        <title>De Novo genome assembly of isolated myxobacteria.</title>
        <authorList>
            <person name="Stevens D.C."/>
        </authorList>
    </citation>
    <scope>NUCLEOTIDE SEQUENCE [LARGE SCALE GENOMIC DNA]</scope>
    <source>
        <strain evidence="4">SCPEA02</strain>
    </source>
</reference>
<protein>
    <recommendedName>
        <fullName evidence="2">FlgD/Vpr Ig-like domain-containing protein</fullName>
    </recommendedName>
</protein>
<feature type="domain" description="FlgD/Vpr Ig-like" evidence="2">
    <location>
        <begin position="856"/>
        <end position="910"/>
    </location>
</feature>
<dbReference type="Gene3D" id="3.40.50.1820">
    <property type="entry name" value="alpha/beta hydrolase"/>
    <property type="match status" value="1"/>
</dbReference>
<dbReference type="InterPro" id="IPR013783">
    <property type="entry name" value="Ig-like_fold"/>
</dbReference>